<accession>X1SDE9</accession>
<protein>
    <recommendedName>
        <fullName evidence="1">ATP-dependent DNA helicase Hel308-like domain-containing protein</fullName>
    </recommendedName>
</protein>
<feature type="non-terminal residue" evidence="2">
    <location>
        <position position="1"/>
    </location>
</feature>
<dbReference type="InterPro" id="IPR048772">
    <property type="entry name" value="Hel308-like_dom4"/>
</dbReference>
<evidence type="ECO:0000313" key="2">
    <source>
        <dbReference type="EMBL" id="GAI77171.1"/>
    </source>
</evidence>
<dbReference type="Gene3D" id="1.10.3380.20">
    <property type="match status" value="1"/>
</dbReference>
<evidence type="ECO:0000259" key="1">
    <source>
        <dbReference type="Pfam" id="PF21280"/>
    </source>
</evidence>
<dbReference type="Pfam" id="PF21280">
    <property type="entry name" value="Helicase_dom4_arc"/>
    <property type="match status" value="1"/>
</dbReference>
<gene>
    <name evidence="2" type="ORF">S12H4_20663</name>
</gene>
<dbReference type="AlphaFoldDB" id="X1SDE9"/>
<proteinExistence type="predicted"/>
<dbReference type="SUPFAM" id="SSF158702">
    <property type="entry name" value="Sec63 N-terminal domain-like"/>
    <property type="match status" value="1"/>
</dbReference>
<comment type="caution">
    <text evidence="2">The sequence shown here is derived from an EMBL/GenBank/DDBJ whole genome shotgun (WGS) entry which is preliminary data.</text>
</comment>
<organism evidence="2">
    <name type="scientific">marine sediment metagenome</name>
    <dbReference type="NCBI Taxonomy" id="412755"/>
    <lineage>
        <taxon>unclassified sequences</taxon>
        <taxon>metagenomes</taxon>
        <taxon>ecological metagenomes</taxon>
    </lineage>
</organism>
<sequence>TDLGKACASKKISTKTFVLLRQWLSGPSPVNEFAAFYYCSQAGELYRINMSTQEFHSNGYVKYIRQNHEALAIPTPILEQLGQSTQRELGYDRTKQLKTTLLAREWIHGRQYRELEEAFRLAAGPIRSMSEGLAWIVDSAAQFAPLLGRSHTDADMLSTIAERLRYGVPEDMLAVARLRVPGVNRTQMMRLRAQGYNSLDAILDADLADFQGVISQSVAARLQEHIQRSMNDSLGRQRRGQVLRLQSLGVDTALLEALYEHTGKQLEITLCDLF</sequence>
<name>X1SDE9_9ZZZZ</name>
<reference evidence="2" key="1">
    <citation type="journal article" date="2014" name="Front. Microbiol.">
        <title>High frequency of phylogenetically diverse reductive dehalogenase-homologous genes in deep subseafloor sedimentary metagenomes.</title>
        <authorList>
            <person name="Kawai M."/>
            <person name="Futagami T."/>
            <person name="Toyoda A."/>
            <person name="Takaki Y."/>
            <person name="Nishi S."/>
            <person name="Hori S."/>
            <person name="Arai W."/>
            <person name="Tsubouchi T."/>
            <person name="Morono Y."/>
            <person name="Uchiyama I."/>
            <person name="Ito T."/>
            <person name="Fujiyama A."/>
            <person name="Inagaki F."/>
            <person name="Takami H."/>
        </authorList>
    </citation>
    <scope>NUCLEOTIDE SEQUENCE</scope>
    <source>
        <strain evidence="2">Expedition CK06-06</strain>
    </source>
</reference>
<feature type="non-terminal residue" evidence="2">
    <location>
        <position position="274"/>
    </location>
</feature>
<dbReference type="EMBL" id="BARW01010512">
    <property type="protein sequence ID" value="GAI77171.1"/>
    <property type="molecule type" value="Genomic_DNA"/>
</dbReference>
<feature type="domain" description="ATP-dependent DNA helicase Hel308-like" evidence="1">
    <location>
        <begin position="87"/>
        <end position="167"/>
    </location>
</feature>